<dbReference type="Gene3D" id="1.10.340.70">
    <property type="match status" value="1"/>
</dbReference>
<dbReference type="AlphaFoldDB" id="A0A8H8P2T5"/>
<feature type="domain" description="Tf2-1-like SH3-like" evidence="19">
    <location>
        <begin position="695"/>
        <end position="735"/>
    </location>
</feature>
<dbReference type="InterPro" id="IPR016197">
    <property type="entry name" value="Chromo-like_dom_sf"/>
</dbReference>
<keyword evidence="7" id="KW-0255">Endonuclease</keyword>
<dbReference type="GO" id="GO:0003887">
    <property type="term" value="F:DNA-directed DNA polymerase activity"/>
    <property type="evidence" value="ECO:0007669"/>
    <property type="project" value="UniProtKB-KW"/>
</dbReference>
<dbReference type="InterPro" id="IPR041588">
    <property type="entry name" value="Integrase_H2C2"/>
</dbReference>
<evidence type="ECO:0000259" key="17">
    <source>
        <dbReference type="Pfam" id="PF17917"/>
    </source>
</evidence>
<keyword evidence="5" id="KW-0479">Metal-binding</keyword>
<dbReference type="SUPFAM" id="SSF56672">
    <property type="entry name" value="DNA/RNA polymerases"/>
    <property type="match status" value="1"/>
</dbReference>
<dbReference type="InterPro" id="IPR056924">
    <property type="entry name" value="SH3_Tf2-1"/>
</dbReference>
<feature type="domain" description="Reverse transcriptase" evidence="16">
    <location>
        <begin position="128"/>
        <end position="273"/>
    </location>
</feature>
<sequence length="804" mass="93408">MPLGDTPLILGLSWLRKANPTICWRDFSLSYQDEEPMKGKLAEIGELPPEIEDFQDVFSEELFKQLPQHRSFDCSINFKEGSELPKPAKAYPMSPAESKAMKEYMEKELLDGKIEPSHSPIASPCFFVRKADGGLRLVVDYRKINDITITDQFPMPLQSDLLEKVKDAKIFSKLDLKSGYNDIRIKAGEEWKTAFRTKDGLFQYCVMPFGLRNAPQIFQRLMNHIFYDMIDVSRRHTKHLREVLRRIRDNNLYLKLAKCLFYTTEVTYIGIVITPEGISMEKEKIKAVQEWKEPKTVKQLQSFIGFANFYRHFIKDFSTIVKPLTLLTRQEVKWKWGEAEQQAFDRVNEEIGKDPVLIHPDAQKPYFLETDASGVAMGAVLSQRHTDGYLHPIAFLSKSFDDAQTNYDTHDKELLAIITSLEHWRLFLEGTTEPITVYTDHKNLEYWKTAHTFNREHARWYQILSPFNFNIVYRPGKMSEKPDALSRRPDHLDIPNKEQIMIDPKHFLVMKAEVTTDIISQIREAQDEDESIQTLIATVKHKEELPPSVAKQFAKYQWKEELLWYEERIFVPDSKAIRLELLEQYHDSPIAGHQGQAHTLELLSRDYYWPGMKAQMIGQNGYTIAEFCHNHQVNSATGKSAFETVYGMHPRWNIAPTTSNVPHAEDMTTQMELIWDEVKASMEFHKAKEIAPRQEYKRPAKKLDNKKAGPFTITEKISSHAYRLDLPNTIKIHNVKPPPIITEAGEEEYEVEKIVAWKKDKEEDTMERAEKIAQLPEIMERFKKEFPDGPLPPEIKTPGKKRGQ</sequence>
<evidence type="ECO:0000256" key="1">
    <source>
        <dbReference type="ARBA" id="ARBA00022670"/>
    </source>
</evidence>
<dbReference type="CDD" id="cd01647">
    <property type="entry name" value="RT_LTR"/>
    <property type="match status" value="1"/>
</dbReference>
<organism evidence="20 21">
    <name type="scientific">Rhizoctonia solani</name>
    <dbReference type="NCBI Taxonomy" id="456999"/>
    <lineage>
        <taxon>Eukaryota</taxon>
        <taxon>Fungi</taxon>
        <taxon>Dikarya</taxon>
        <taxon>Basidiomycota</taxon>
        <taxon>Agaricomycotina</taxon>
        <taxon>Agaricomycetes</taxon>
        <taxon>Cantharellales</taxon>
        <taxon>Ceratobasidiaceae</taxon>
        <taxon>Rhizoctonia</taxon>
    </lineage>
</organism>
<evidence type="ECO:0000256" key="8">
    <source>
        <dbReference type="ARBA" id="ARBA00022801"/>
    </source>
</evidence>
<evidence type="ECO:0000313" key="21">
    <source>
        <dbReference type="Proteomes" id="UP000650533"/>
    </source>
</evidence>
<evidence type="ECO:0000256" key="13">
    <source>
        <dbReference type="ARBA" id="ARBA00023125"/>
    </source>
</evidence>
<feature type="domain" description="Integrase zinc-binding" evidence="18">
    <location>
        <begin position="575"/>
        <end position="615"/>
    </location>
</feature>
<dbReference type="Gene3D" id="3.30.70.270">
    <property type="match status" value="2"/>
</dbReference>
<keyword evidence="11" id="KW-0695">RNA-directed DNA polymerase</keyword>
<dbReference type="Pfam" id="PF00078">
    <property type="entry name" value="RVT_1"/>
    <property type="match status" value="1"/>
</dbReference>
<evidence type="ECO:0000259" key="16">
    <source>
        <dbReference type="Pfam" id="PF00078"/>
    </source>
</evidence>
<keyword evidence="6" id="KW-0064">Aspartyl protease</keyword>
<dbReference type="Pfam" id="PF17921">
    <property type="entry name" value="Integrase_H2C2"/>
    <property type="match status" value="1"/>
</dbReference>
<evidence type="ECO:0000256" key="9">
    <source>
        <dbReference type="ARBA" id="ARBA00022842"/>
    </source>
</evidence>
<dbReference type="EMBL" id="CP059668">
    <property type="protein sequence ID" value="QRW24125.1"/>
    <property type="molecule type" value="Genomic_DNA"/>
</dbReference>
<proteinExistence type="predicted"/>
<evidence type="ECO:0000256" key="10">
    <source>
        <dbReference type="ARBA" id="ARBA00022908"/>
    </source>
</evidence>
<keyword evidence="12" id="KW-0239">DNA-directed DNA polymerase</keyword>
<evidence type="ECO:0000256" key="14">
    <source>
        <dbReference type="ARBA" id="ARBA00023172"/>
    </source>
</evidence>
<evidence type="ECO:0000256" key="6">
    <source>
        <dbReference type="ARBA" id="ARBA00022750"/>
    </source>
</evidence>
<dbReference type="GO" id="GO:0015074">
    <property type="term" value="P:DNA integration"/>
    <property type="evidence" value="ECO:0007669"/>
    <property type="project" value="UniProtKB-KW"/>
</dbReference>
<feature type="domain" description="Reverse transcriptase RNase H-like" evidence="17">
    <location>
        <begin position="361"/>
        <end position="467"/>
    </location>
</feature>
<dbReference type="KEGG" id="rsx:RhiXN_10449"/>
<protein>
    <submittedName>
        <fullName evidence="20">Retrotransposable element Tf2 protein</fullName>
    </submittedName>
</protein>
<dbReference type="RefSeq" id="XP_043184362.1">
    <property type="nucleotide sequence ID" value="XM_043330265.1"/>
</dbReference>
<evidence type="ECO:0000256" key="3">
    <source>
        <dbReference type="ARBA" id="ARBA00022695"/>
    </source>
</evidence>
<name>A0A8H8P2T5_9AGAM</name>
<dbReference type="Gene3D" id="3.10.20.370">
    <property type="match status" value="1"/>
</dbReference>
<accession>A0A8H8P2T5</accession>
<keyword evidence="9" id="KW-0460">Magnesium</keyword>
<dbReference type="InterPro" id="IPR043502">
    <property type="entry name" value="DNA/RNA_pol_sf"/>
</dbReference>
<dbReference type="PANTHER" id="PTHR37984:SF5">
    <property type="entry name" value="PROTEIN NYNRIN-LIKE"/>
    <property type="match status" value="1"/>
</dbReference>
<evidence type="ECO:0000256" key="7">
    <source>
        <dbReference type="ARBA" id="ARBA00022759"/>
    </source>
</evidence>
<feature type="region of interest" description="Disordered" evidence="15">
    <location>
        <begin position="782"/>
        <end position="804"/>
    </location>
</feature>
<dbReference type="FunFam" id="3.10.20.370:FF:000001">
    <property type="entry name" value="Retrovirus-related Pol polyprotein from transposon 17.6-like protein"/>
    <property type="match status" value="1"/>
</dbReference>
<dbReference type="InterPro" id="IPR050951">
    <property type="entry name" value="Retrovirus_Pol_polyprotein"/>
</dbReference>
<dbReference type="GO" id="GO:0004190">
    <property type="term" value="F:aspartic-type endopeptidase activity"/>
    <property type="evidence" value="ECO:0007669"/>
    <property type="project" value="UniProtKB-KW"/>
</dbReference>
<evidence type="ECO:0000256" key="5">
    <source>
        <dbReference type="ARBA" id="ARBA00022723"/>
    </source>
</evidence>
<keyword evidence="8" id="KW-0378">Hydrolase</keyword>
<keyword evidence="3" id="KW-0548">Nucleotidyltransferase</keyword>
<keyword evidence="13" id="KW-0238">DNA-binding</keyword>
<evidence type="ECO:0000259" key="19">
    <source>
        <dbReference type="Pfam" id="PF24626"/>
    </source>
</evidence>
<evidence type="ECO:0000256" key="4">
    <source>
        <dbReference type="ARBA" id="ARBA00022722"/>
    </source>
</evidence>
<keyword evidence="4" id="KW-0540">Nuclease</keyword>
<dbReference type="CDD" id="cd09274">
    <property type="entry name" value="RNase_HI_RT_Ty3"/>
    <property type="match status" value="1"/>
</dbReference>
<dbReference type="FunFam" id="3.30.70.270:FF:000020">
    <property type="entry name" value="Transposon Tf2-6 polyprotein-like Protein"/>
    <property type="match status" value="1"/>
</dbReference>
<dbReference type="SUPFAM" id="SSF54160">
    <property type="entry name" value="Chromo domain-like"/>
    <property type="match status" value="1"/>
</dbReference>
<dbReference type="GO" id="GO:0003964">
    <property type="term" value="F:RNA-directed DNA polymerase activity"/>
    <property type="evidence" value="ECO:0007669"/>
    <property type="project" value="UniProtKB-KW"/>
</dbReference>
<dbReference type="InterPro" id="IPR000477">
    <property type="entry name" value="RT_dom"/>
</dbReference>
<dbReference type="GeneID" id="67032728"/>
<reference evidence="20" key="1">
    <citation type="submission" date="2020-05" db="EMBL/GenBank/DDBJ databases">
        <title>Evolutionary and genomic comparisons of hybrid uninucleate and nonhybrid Rhizoctonia fungi.</title>
        <authorList>
            <person name="Li C."/>
            <person name="Chen X."/>
        </authorList>
    </citation>
    <scope>NUCLEOTIDE SEQUENCE</scope>
    <source>
        <strain evidence="20">AG-1 IA</strain>
    </source>
</reference>
<dbReference type="GO" id="GO:0006310">
    <property type="term" value="P:DNA recombination"/>
    <property type="evidence" value="ECO:0007669"/>
    <property type="project" value="UniProtKB-KW"/>
</dbReference>
<dbReference type="Pfam" id="PF17917">
    <property type="entry name" value="RT_RNaseH"/>
    <property type="match status" value="1"/>
</dbReference>
<evidence type="ECO:0000256" key="11">
    <source>
        <dbReference type="ARBA" id="ARBA00022918"/>
    </source>
</evidence>
<evidence type="ECO:0000259" key="18">
    <source>
        <dbReference type="Pfam" id="PF17921"/>
    </source>
</evidence>
<evidence type="ECO:0000256" key="15">
    <source>
        <dbReference type="SAM" id="MobiDB-lite"/>
    </source>
</evidence>
<dbReference type="InterPro" id="IPR043128">
    <property type="entry name" value="Rev_trsase/Diguanyl_cyclase"/>
</dbReference>
<evidence type="ECO:0000256" key="2">
    <source>
        <dbReference type="ARBA" id="ARBA00022679"/>
    </source>
</evidence>
<dbReference type="InterPro" id="IPR041373">
    <property type="entry name" value="RT_RNaseH"/>
</dbReference>
<keyword evidence="14" id="KW-0233">DNA recombination</keyword>
<dbReference type="GO" id="GO:0006508">
    <property type="term" value="P:proteolysis"/>
    <property type="evidence" value="ECO:0007669"/>
    <property type="project" value="UniProtKB-KW"/>
</dbReference>
<evidence type="ECO:0000313" key="20">
    <source>
        <dbReference type="EMBL" id="QRW24125.1"/>
    </source>
</evidence>
<dbReference type="PANTHER" id="PTHR37984">
    <property type="entry name" value="PROTEIN CBG26694"/>
    <property type="match status" value="1"/>
</dbReference>
<dbReference type="GO" id="GO:0003677">
    <property type="term" value="F:DNA binding"/>
    <property type="evidence" value="ECO:0007669"/>
    <property type="project" value="UniProtKB-KW"/>
</dbReference>
<dbReference type="Pfam" id="PF24626">
    <property type="entry name" value="SH3_Tf2-1"/>
    <property type="match status" value="1"/>
</dbReference>
<keyword evidence="1" id="KW-0645">Protease</keyword>
<gene>
    <name evidence="20" type="ORF">RhiXN_10449</name>
</gene>
<dbReference type="Proteomes" id="UP000650533">
    <property type="component" value="Chromosome 11"/>
</dbReference>
<evidence type="ECO:0000256" key="12">
    <source>
        <dbReference type="ARBA" id="ARBA00022932"/>
    </source>
</evidence>
<dbReference type="GO" id="GO:0046872">
    <property type="term" value="F:metal ion binding"/>
    <property type="evidence" value="ECO:0007669"/>
    <property type="project" value="UniProtKB-KW"/>
</dbReference>
<keyword evidence="10" id="KW-0229">DNA integration</keyword>
<dbReference type="GO" id="GO:0004519">
    <property type="term" value="F:endonuclease activity"/>
    <property type="evidence" value="ECO:0007669"/>
    <property type="project" value="UniProtKB-KW"/>
</dbReference>
<keyword evidence="2" id="KW-0808">Transferase</keyword>
<dbReference type="Gene3D" id="3.10.10.10">
    <property type="entry name" value="HIV Type 1 Reverse Transcriptase, subunit A, domain 1"/>
    <property type="match status" value="1"/>
</dbReference>